<feature type="compositionally biased region" description="Polar residues" evidence="1">
    <location>
        <begin position="887"/>
        <end position="911"/>
    </location>
</feature>
<dbReference type="Ensembl" id="ENSVKKT00000015764.1">
    <property type="protein sequence ID" value="ENSVKKP00000015394.1"/>
    <property type="gene ID" value="ENSVKKG00000010538.1"/>
</dbReference>
<dbReference type="Pfam" id="PF10505">
    <property type="entry name" value="NARG2_C"/>
    <property type="match status" value="1"/>
</dbReference>
<feature type="compositionally biased region" description="Polar residues" evidence="1">
    <location>
        <begin position="611"/>
        <end position="638"/>
    </location>
</feature>
<evidence type="ECO:0000313" key="4">
    <source>
        <dbReference type="Proteomes" id="UP000694545"/>
    </source>
</evidence>
<dbReference type="RefSeq" id="XP_044294553.1">
    <property type="nucleotide sequence ID" value="XM_044438618.1"/>
</dbReference>
<dbReference type="GO" id="GO:0008023">
    <property type="term" value="C:transcription elongation factor complex"/>
    <property type="evidence" value="ECO:0007669"/>
    <property type="project" value="InterPro"/>
</dbReference>
<feature type="region of interest" description="Disordered" evidence="1">
    <location>
        <begin position="591"/>
        <end position="638"/>
    </location>
</feature>
<dbReference type="PANTHER" id="PTHR14633:SF3">
    <property type="entry name" value="LITTLE ELONGATION COMPLEX SUBUNIT 2"/>
    <property type="match status" value="1"/>
</dbReference>
<dbReference type="Proteomes" id="UP000694545">
    <property type="component" value="Unplaced"/>
</dbReference>
<proteinExistence type="predicted"/>
<dbReference type="GeneID" id="123027630"/>
<feature type="domain" description="Little elongation complex subunit 2 C-terminal" evidence="2">
    <location>
        <begin position="667"/>
        <end position="875"/>
    </location>
</feature>
<dbReference type="GO" id="GO:0042796">
    <property type="term" value="P:snRNA transcription by RNA polymerase III"/>
    <property type="evidence" value="ECO:0007669"/>
    <property type="project" value="TreeGrafter"/>
</dbReference>
<accession>A0A8D2L192</accession>
<evidence type="ECO:0000259" key="2">
    <source>
        <dbReference type="Pfam" id="PF10505"/>
    </source>
</evidence>
<feature type="region of interest" description="Disordered" evidence="1">
    <location>
        <begin position="402"/>
        <end position="447"/>
    </location>
</feature>
<evidence type="ECO:0000256" key="1">
    <source>
        <dbReference type="SAM" id="MobiDB-lite"/>
    </source>
</evidence>
<sequence>MAPSLSELLSKRHGGDNADTSNSGQGNCASSKLAPANPVKVTVTPSAEAVPFQHPRVPYTYFSSLTEKEQRRYLYLLSTYLNAKPSLIGTSEQKDYLQYLQMKEFVSKEVAEFQKFAQNAARSCAKDYDEISEEASLYVKKFLTCRIGYVKKYPECYTLHEVTSIMGGKFSTELTLKLEKSLLALGKVNFIKRYFPKLPTSIQLPDNSDNNELGILTPEQRASVLHDAVSRDPNAEKLAAKYCPQVVLTSESLFTLLNNHGLDYRQQWELPVSVKTISAEGLKPVKVVYLDPPLPKKEMTIREKNQVFHEFLLDFHMTKRSHVVAHAIILDKAPEVLLEAAPEDCHARRVPVADSTDIDFNTDVTELETFGSTSKLLNFAKQESTPTKPAFLSKTLSKHPKVEKESVWGVNSEQGEGSRKAGEQRTEFSSRQNLTETPPSGNEVLGLKDNASVKDFKAMAAEPESQEESLGHALFGSSNAKDTLKEGTDVAPDVTSTVPSHHSDTDEESLVIDTECTESGRCEQSLITSSCDPQAYPPESPCSEEACSRKLADPSALSEQEVNVPPEHSKLLSEKADPLGQILKMQAELHRSPSPNHRGQPQSHPERSLSLVPSQEHTQPETSLPSTPEPGQSAAADTSSSFKFTWATNFQASQKRASWDAAEDRSEYTLPPQGNAIYKLFRLDSLLLLVRCSVQKAELRPRNKKVRVKRHFPVYVLPKLEYQPFYGAEALSESEICQLWTESLLHSNSSFAVGHIDALTSQLFLLERLSAEDLKKRFGTFKPANSLNILQHLLKTVTALQEGSYLLAHAAGDASVAIYRRADEKAPRTAYNLHAAHADLPGVPSTLSVPWVPLDPSLPLPAHFAQGRVPCTFPPKPAESTKKPKMSGTNASPGTPSCGEQVSMETDSSPLPANPSRKRHGALQTSAAMRNIRMQASRGPNWKFWKKASTSKDKMTS</sequence>
<dbReference type="PANTHER" id="PTHR14633">
    <property type="entry name" value="LITTLE ELONGATION COMPLEX SUBUNIT 2"/>
    <property type="match status" value="1"/>
</dbReference>
<dbReference type="CTD" id="79664"/>
<feature type="region of interest" description="Disordered" evidence="1">
    <location>
        <begin position="1"/>
        <end position="33"/>
    </location>
</feature>
<feature type="region of interest" description="Disordered" evidence="1">
    <location>
        <begin position="479"/>
        <end position="510"/>
    </location>
</feature>
<reference evidence="3" key="1">
    <citation type="submission" date="2025-08" db="UniProtKB">
        <authorList>
            <consortium name="Ensembl"/>
        </authorList>
    </citation>
    <scope>IDENTIFICATION</scope>
</reference>
<dbReference type="InterPro" id="IPR019535">
    <property type="entry name" value="ICE2_C"/>
</dbReference>
<feature type="compositionally biased region" description="Polar residues" evidence="1">
    <location>
        <begin position="593"/>
        <end position="603"/>
    </location>
</feature>
<feature type="compositionally biased region" description="Polar residues" evidence="1">
    <location>
        <begin position="18"/>
        <end position="30"/>
    </location>
</feature>
<organism evidence="3 4">
    <name type="scientific">Varanus komodoensis</name>
    <name type="common">Komodo dragon</name>
    <dbReference type="NCBI Taxonomy" id="61221"/>
    <lineage>
        <taxon>Eukaryota</taxon>
        <taxon>Metazoa</taxon>
        <taxon>Chordata</taxon>
        <taxon>Craniata</taxon>
        <taxon>Vertebrata</taxon>
        <taxon>Euteleostomi</taxon>
        <taxon>Lepidosauria</taxon>
        <taxon>Squamata</taxon>
        <taxon>Bifurcata</taxon>
        <taxon>Unidentata</taxon>
        <taxon>Episquamata</taxon>
        <taxon>Toxicofera</taxon>
        <taxon>Anguimorpha</taxon>
        <taxon>Paleoanguimorpha</taxon>
        <taxon>Varanoidea</taxon>
        <taxon>Varanidae</taxon>
        <taxon>Varanus</taxon>
    </lineage>
</organism>
<protein>
    <submittedName>
        <fullName evidence="3">Interactor of little elongation complex ELL subunit 2</fullName>
    </submittedName>
</protein>
<dbReference type="GO" id="GO:0045945">
    <property type="term" value="P:positive regulation of transcription by RNA polymerase III"/>
    <property type="evidence" value="ECO:0007669"/>
    <property type="project" value="TreeGrafter"/>
</dbReference>
<feature type="compositionally biased region" description="Polar residues" evidence="1">
    <location>
        <begin position="429"/>
        <end position="440"/>
    </location>
</feature>
<name>A0A8D2L192_VARKO</name>
<gene>
    <name evidence="3" type="primary">ICE2</name>
</gene>
<dbReference type="GO" id="GO:0042795">
    <property type="term" value="P:snRNA transcription by RNA polymerase II"/>
    <property type="evidence" value="ECO:0007669"/>
    <property type="project" value="TreeGrafter"/>
</dbReference>
<dbReference type="OMA" id="LPFHQQH"/>
<feature type="compositionally biased region" description="Basic and acidic residues" evidence="1">
    <location>
        <begin position="416"/>
        <end position="428"/>
    </location>
</feature>
<dbReference type="AlphaFoldDB" id="A0A8D2L192"/>
<evidence type="ECO:0000313" key="3">
    <source>
        <dbReference type="Ensembl" id="ENSVKKP00000015394.1"/>
    </source>
</evidence>
<keyword evidence="4" id="KW-1185">Reference proteome</keyword>
<feature type="region of interest" description="Disordered" evidence="1">
    <location>
        <begin position="871"/>
        <end position="957"/>
    </location>
</feature>
<reference evidence="3" key="2">
    <citation type="submission" date="2025-09" db="UniProtKB">
        <authorList>
            <consortium name="Ensembl"/>
        </authorList>
    </citation>
    <scope>IDENTIFICATION</scope>
</reference>